<keyword evidence="1" id="KW-0472">Membrane</keyword>
<feature type="transmembrane region" description="Helical" evidence="1">
    <location>
        <begin position="84"/>
        <end position="107"/>
    </location>
</feature>
<evidence type="ECO:0000256" key="1">
    <source>
        <dbReference type="SAM" id="Phobius"/>
    </source>
</evidence>
<proteinExistence type="predicted"/>
<sequence length="172" mass="18842">MVASFITTFFMSAFDGPAYRSIFFVSPIEVAQDLMIAAFRVLKDGELGDILGEPILQSKPTRASSSATGPVSKPGFLKRFIRRFIIGLPLVGASSAVHMLISLHMLAPVQWIARFRGSRSRRNSNSRDIAALIIVGLLVAGTVRALYKVYQFTEALTKRALLRAEDAILEVA</sequence>
<gene>
    <name evidence="2" type="ORF">AAE3_LOCUS1136</name>
</gene>
<keyword evidence="3" id="KW-1185">Reference proteome</keyword>
<organism evidence="2 3">
    <name type="scientific">Cyclocybe aegerita</name>
    <name type="common">Black poplar mushroom</name>
    <name type="synonym">Agrocybe aegerita</name>
    <dbReference type="NCBI Taxonomy" id="1973307"/>
    <lineage>
        <taxon>Eukaryota</taxon>
        <taxon>Fungi</taxon>
        <taxon>Dikarya</taxon>
        <taxon>Basidiomycota</taxon>
        <taxon>Agaricomycotina</taxon>
        <taxon>Agaricomycetes</taxon>
        <taxon>Agaricomycetidae</taxon>
        <taxon>Agaricales</taxon>
        <taxon>Agaricineae</taxon>
        <taxon>Bolbitiaceae</taxon>
        <taxon>Cyclocybe</taxon>
    </lineage>
</organism>
<dbReference type="AlphaFoldDB" id="A0A8S0WUI1"/>
<feature type="transmembrane region" description="Helical" evidence="1">
    <location>
        <begin position="128"/>
        <end position="147"/>
    </location>
</feature>
<keyword evidence="1" id="KW-1133">Transmembrane helix</keyword>
<dbReference type="OrthoDB" id="264354at2759"/>
<dbReference type="EMBL" id="CACVBS010000002">
    <property type="protein sequence ID" value="CAA7258663.1"/>
    <property type="molecule type" value="Genomic_DNA"/>
</dbReference>
<keyword evidence="1" id="KW-0812">Transmembrane</keyword>
<comment type="caution">
    <text evidence="2">The sequence shown here is derived from an EMBL/GenBank/DDBJ whole genome shotgun (WGS) entry which is preliminary data.</text>
</comment>
<dbReference type="Proteomes" id="UP000467700">
    <property type="component" value="Unassembled WGS sequence"/>
</dbReference>
<protein>
    <submittedName>
        <fullName evidence="2">Uncharacterized protein</fullName>
    </submittedName>
</protein>
<evidence type="ECO:0000313" key="2">
    <source>
        <dbReference type="EMBL" id="CAA7258663.1"/>
    </source>
</evidence>
<accession>A0A8S0WUI1</accession>
<evidence type="ECO:0000313" key="3">
    <source>
        <dbReference type="Proteomes" id="UP000467700"/>
    </source>
</evidence>
<name>A0A8S0WUI1_CYCAE</name>
<reference evidence="2 3" key="1">
    <citation type="submission" date="2020-01" db="EMBL/GenBank/DDBJ databases">
        <authorList>
            <person name="Gupta K D."/>
        </authorList>
    </citation>
    <scope>NUCLEOTIDE SEQUENCE [LARGE SCALE GENOMIC DNA]</scope>
</reference>